<keyword evidence="2" id="KW-0472">Membrane</keyword>
<proteinExistence type="predicted"/>
<keyword evidence="2" id="KW-0812">Transmembrane</keyword>
<dbReference type="AlphaFoldDB" id="X5HL84"/>
<keyword evidence="2" id="KW-1133">Transmembrane helix</keyword>
<dbReference type="EMBL" id="CP007481">
    <property type="protein sequence ID" value="AHX11130.1"/>
    <property type="molecule type" value="Genomic_DNA"/>
</dbReference>
<protein>
    <submittedName>
        <fullName evidence="3">Uncharacterized protein</fullName>
    </submittedName>
</protein>
<reference evidence="3 4" key="1">
    <citation type="submission" date="2014-03" db="EMBL/GenBank/DDBJ databases">
        <title>Sequencing and Comparison of Genomes and Transcriptome Profiles of Human Ehrlichiosis Agents.</title>
        <authorList>
            <person name="Lin M."/>
            <person name="Daugherty S.C."/>
            <person name="Nagaraj S."/>
            <person name="Cheng Z."/>
            <person name="Xiong Q."/>
            <person name="Lin F.-Y."/>
            <person name="Sengamalay N."/>
            <person name="Ott S."/>
            <person name="Godinez A."/>
            <person name="Tallon L.J."/>
            <person name="Sadzewicz L."/>
            <person name="Fraser C.M."/>
            <person name="Dunning Hotopp J.C."/>
            <person name="Rikihisa Y."/>
        </authorList>
    </citation>
    <scope>NUCLEOTIDE SEQUENCE [LARGE SCALE GENOMIC DNA]</scope>
    <source>
        <strain evidence="3 4">Oregon</strain>
    </source>
</reference>
<dbReference type="STRING" id="1286528.NHE_0165"/>
<dbReference type="HOGENOM" id="CLU_2845336_0_0_5"/>
<evidence type="ECO:0000256" key="2">
    <source>
        <dbReference type="SAM" id="Phobius"/>
    </source>
</evidence>
<organism evidence="3 4">
    <name type="scientific">Neorickettsia helminthoeca str. Oregon</name>
    <dbReference type="NCBI Taxonomy" id="1286528"/>
    <lineage>
        <taxon>Bacteria</taxon>
        <taxon>Pseudomonadati</taxon>
        <taxon>Pseudomonadota</taxon>
        <taxon>Alphaproteobacteria</taxon>
        <taxon>Rickettsiales</taxon>
        <taxon>Anaplasmataceae</taxon>
        <taxon>Neorickettsia</taxon>
    </lineage>
</organism>
<name>X5HL84_9RICK</name>
<sequence length="65" mass="7478">MYELLRYFAFNAKVIGLYLPVAYDAFTSLYSVLTTATRIRRLSMKKNDGNPGLHNQKDRTFEGTV</sequence>
<keyword evidence="4" id="KW-1185">Reference proteome</keyword>
<feature type="region of interest" description="Disordered" evidence="1">
    <location>
        <begin position="46"/>
        <end position="65"/>
    </location>
</feature>
<feature type="compositionally biased region" description="Basic and acidic residues" evidence="1">
    <location>
        <begin position="55"/>
        <end position="65"/>
    </location>
</feature>
<evidence type="ECO:0000313" key="3">
    <source>
        <dbReference type="EMBL" id="AHX11130.1"/>
    </source>
</evidence>
<evidence type="ECO:0000313" key="4">
    <source>
        <dbReference type="Proteomes" id="UP000023755"/>
    </source>
</evidence>
<evidence type="ECO:0000256" key="1">
    <source>
        <dbReference type="SAM" id="MobiDB-lite"/>
    </source>
</evidence>
<feature type="transmembrane region" description="Helical" evidence="2">
    <location>
        <begin position="15"/>
        <end position="36"/>
    </location>
</feature>
<dbReference type="Proteomes" id="UP000023755">
    <property type="component" value="Chromosome"/>
</dbReference>
<dbReference type="KEGG" id="nhm:NHE_0165"/>
<gene>
    <name evidence="3" type="ORF">NHE_0165</name>
</gene>
<accession>X5HL84</accession>